<dbReference type="Pfam" id="PF04055">
    <property type="entry name" value="Radical_SAM"/>
    <property type="match status" value="1"/>
</dbReference>
<protein>
    <recommendedName>
        <fullName evidence="8">Radical SAM core domain-containing protein</fullName>
    </recommendedName>
</protein>
<dbReference type="PANTHER" id="PTHR22960:SF0">
    <property type="entry name" value="MOLYBDENUM COFACTOR BIOSYNTHESIS PROTEIN 1"/>
    <property type="match status" value="1"/>
</dbReference>
<dbReference type="GO" id="GO:0061798">
    <property type="term" value="F:GTP 3',8'-cyclase activity"/>
    <property type="evidence" value="ECO:0007669"/>
    <property type="project" value="TreeGrafter"/>
</dbReference>
<dbReference type="GO" id="GO:0061799">
    <property type="term" value="F:cyclic pyranopterin monophosphate synthase activity"/>
    <property type="evidence" value="ECO:0007669"/>
    <property type="project" value="TreeGrafter"/>
</dbReference>
<dbReference type="GO" id="GO:0006777">
    <property type="term" value="P:Mo-molybdopterin cofactor biosynthetic process"/>
    <property type="evidence" value="ECO:0007669"/>
    <property type="project" value="UniProtKB-KW"/>
</dbReference>
<evidence type="ECO:0000313" key="9">
    <source>
        <dbReference type="EMBL" id="GAH51155.1"/>
    </source>
</evidence>
<dbReference type="Gene3D" id="3.20.20.70">
    <property type="entry name" value="Aldolase class I"/>
    <property type="match status" value="1"/>
</dbReference>
<dbReference type="SUPFAM" id="SSF102114">
    <property type="entry name" value="Radical SAM enzymes"/>
    <property type="match status" value="1"/>
</dbReference>
<dbReference type="GO" id="GO:0046872">
    <property type="term" value="F:metal ion binding"/>
    <property type="evidence" value="ECO:0007669"/>
    <property type="project" value="UniProtKB-KW"/>
</dbReference>
<feature type="non-terminal residue" evidence="9">
    <location>
        <position position="224"/>
    </location>
</feature>
<evidence type="ECO:0000256" key="1">
    <source>
        <dbReference type="ARBA" id="ARBA00022691"/>
    </source>
</evidence>
<keyword evidence="1" id="KW-0949">S-adenosyl-L-methionine</keyword>
<dbReference type="EMBL" id="BARU01021946">
    <property type="protein sequence ID" value="GAH51155.1"/>
    <property type="molecule type" value="Genomic_DNA"/>
</dbReference>
<keyword evidence="7" id="KW-0501">Molybdenum cofactor biosynthesis</keyword>
<dbReference type="CDD" id="cd01335">
    <property type="entry name" value="Radical_SAM"/>
    <property type="match status" value="1"/>
</dbReference>
<keyword evidence="5" id="KW-0411">Iron-sulfur</keyword>
<gene>
    <name evidence="9" type="ORF">S03H2_35838</name>
</gene>
<keyword evidence="4" id="KW-0408">Iron</keyword>
<sequence>MTFEEIHRIVGLFAECGITKIRLTGGEPLVRRNIVHLVRELAAIAGIEDLALTTNGVLLETMAEELKAAGLNRVNVSVDSVERENYKRITEFDLLEKVTKGIYKAIEVGLMPVKINTVVLKGINEQDVAALARLSVEMPIAVRFIEYCPTSKSAKPDRFFIPNSQVRRSIESRFGPLAAAVMANANGPAVYFKIKGAAGTVGFISGRTTVFCHLCNRLRLTSDG</sequence>
<keyword evidence="3" id="KW-0547">Nucleotide-binding</keyword>
<dbReference type="InterPro" id="IPR058240">
    <property type="entry name" value="rSAM_sf"/>
</dbReference>
<evidence type="ECO:0000256" key="6">
    <source>
        <dbReference type="ARBA" id="ARBA00023134"/>
    </source>
</evidence>
<dbReference type="GO" id="GO:0005525">
    <property type="term" value="F:GTP binding"/>
    <property type="evidence" value="ECO:0007669"/>
    <property type="project" value="UniProtKB-KW"/>
</dbReference>
<evidence type="ECO:0000256" key="7">
    <source>
        <dbReference type="ARBA" id="ARBA00023150"/>
    </source>
</evidence>
<organism evidence="9">
    <name type="scientific">marine sediment metagenome</name>
    <dbReference type="NCBI Taxonomy" id="412755"/>
    <lineage>
        <taxon>unclassified sequences</taxon>
        <taxon>metagenomes</taxon>
        <taxon>ecological metagenomes</taxon>
    </lineage>
</organism>
<accession>X1H229</accession>
<evidence type="ECO:0000256" key="5">
    <source>
        <dbReference type="ARBA" id="ARBA00023014"/>
    </source>
</evidence>
<feature type="domain" description="Radical SAM core" evidence="8">
    <location>
        <begin position="1"/>
        <end position="188"/>
    </location>
</feature>
<dbReference type="AlphaFoldDB" id="X1H229"/>
<name>X1H229_9ZZZZ</name>
<dbReference type="InterPro" id="IPR007197">
    <property type="entry name" value="rSAM"/>
</dbReference>
<dbReference type="Pfam" id="PF06463">
    <property type="entry name" value="Mob_synth_C"/>
    <property type="match status" value="1"/>
</dbReference>
<evidence type="ECO:0000256" key="3">
    <source>
        <dbReference type="ARBA" id="ARBA00022741"/>
    </source>
</evidence>
<evidence type="ECO:0000256" key="4">
    <source>
        <dbReference type="ARBA" id="ARBA00023004"/>
    </source>
</evidence>
<dbReference type="InterPro" id="IPR050105">
    <property type="entry name" value="MoCo_biosynth_MoaA/MoaC"/>
</dbReference>
<proteinExistence type="predicted"/>
<dbReference type="GO" id="GO:0051539">
    <property type="term" value="F:4 iron, 4 sulfur cluster binding"/>
    <property type="evidence" value="ECO:0007669"/>
    <property type="project" value="UniProtKB-KW"/>
</dbReference>
<evidence type="ECO:0000256" key="2">
    <source>
        <dbReference type="ARBA" id="ARBA00022723"/>
    </source>
</evidence>
<comment type="caution">
    <text evidence="9">The sequence shown here is derived from an EMBL/GenBank/DDBJ whole genome shotgun (WGS) entry which is preliminary data.</text>
</comment>
<dbReference type="PROSITE" id="PS51918">
    <property type="entry name" value="RADICAL_SAM"/>
    <property type="match status" value="1"/>
</dbReference>
<dbReference type="InterPro" id="IPR010505">
    <property type="entry name" value="MoaA_twitch"/>
</dbReference>
<keyword evidence="6" id="KW-0342">GTP-binding</keyword>
<dbReference type="InterPro" id="IPR013785">
    <property type="entry name" value="Aldolase_TIM"/>
</dbReference>
<dbReference type="PANTHER" id="PTHR22960">
    <property type="entry name" value="MOLYBDOPTERIN COFACTOR SYNTHESIS PROTEIN A"/>
    <property type="match status" value="1"/>
</dbReference>
<evidence type="ECO:0000259" key="8">
    <source>
        <dbReference type="PROSITE" id="PS51918"/>
    </source>
</evidence>
<keyword evidence="2" id="KW-0479">Metal-binding</keyword>
<reference evidence="9" key="1">
    <citation type="journal article" date="2014" name="Front. Microbiol.">
        <title>High frequency of phylogenetically diverse reductive dehalogenase-homologous genes in deep subseafloor sedimentary metagenomes.</title>
        <authorList>
            <person name="Kawai M."/>
            <person name="Futagami T."/>
            <person name="Toyoda A."/>
            <person name="Takaki Y."/>
            <person name="Nishi S."/>
            <person name="Hori S."/>
            <person name="Arai W."/>
            <person name="Tsubouchi T."/>
            <person name="Morono Y."/>
            <person name="Uchiyama I."/>
            <person name="Ito T."/>
            <person name="Fujiyama A."/>
            <person name="Inagaki F."/>
            <person name="Takami H."/>
        </authorList>
    </citation>
    <scope>NUCLEOTIDE SEQUENCE</scope>
    <source>
        <strain evidence="9">Expedition CK06-06</strain>
    </source>
</reference>